<gene>
    <name evidence="1" type="primary">csgA_2</name>
    <name evidence="1" type="ORF">PFRI_31110</name>
</gene>
<dbReference type="OrthoDB" id="9785826at2"/>
<dbReference type="InterPro" id="IPR036291">
    <property type="entry name" value="NAD(P)-bd_dom_sf"/>
</dbReference>
<proteinExistence type="predicted"/>
<dbReference type="PANTHER" id="PTHR45458">
    <property type="entry name" value="SHORT-CHAIN DEHYDROGENASE/REDUCTASE SDR"/>
    <property type="match status" value="1"/>
</dbReference>
<evidence type="ECO:0000313" key="2">
    <source>
        <dbReference type="Proteomes" id="UP000184514"/>
    </source>
</evidence>
<dbReference type="Gene3D" id="3.40.50.720">
    <property type="entry name" value="NAD(P)-binding Rossmann-like Domain"/>
    <property type="match status" value="1"/>
</dbReference>
<organism evidence="1 2">
    <name type="scientific">Planktotalea frisia</name>
    <dbReference type="NCBI Taxonomy" id="696762"/>
    <lineage>
        <taxon>Bacteria</taxon>
        <taxon>Pseudomonadati</taxon>
        <taxon>Pseudomonadota</taxon>
        <taxon>Alphaproteobacteria</taxon>
        <taxon>Rhodobacterales</taxon>
        <taxon>Paracoccaceae</taxon>
        <taxon>Planktotalea</taxon>
    </lineage>
</organism>
<evidence type="ECO:0000313" key="1">
    <source>
        <dbReference type="EMBL" id="OJI92626.1"/>
    </source>
</evidence>
<dbReference type="Proteomes" id="UP000184514">
    <property type="component" value="Unassembled WGS sequence"/>
</dbReference>
<reference evidence="1 2" key="1">
    <citation type="submission" date="2016-10" db="EMBL/GenBank/DDBJ databases">
        <title>Genome sequence of Planktotalea frisia SH6-1.</title>
        <authorList>
            <person name="Poehlein A."/>
            <person name="Bakenhus I."/>
            <person name="Voget S."/>
            <person name="Brinkhoff T."/>
            <person name="Simon M."/>
        </authorList>
    </citation>
    <scope>NUCLEOTIDE SEQUENCE [LARGE SCALE GENOMIC DNA]</scope>
    <source>
        <strain evidence="1 2">SH6-1</strain>
    </source>
</reference>
<dbReference type="InterPro" id="IPR052184">
    <property type="entry name" value="SDR_enzymes"/>
</dbReference>
<dbReference type="SUPFAM" id="SSF51735">
    <property type="entry name" value="NAD(P)-binding Rossmann-fold domains"/>
    <property type="match status" value="1"/>
</dbReference>
<dbReference type="AlphaFoldDB" id="A0A1L9NTH9"/>
<dbReference type="EMBL" id="MLCB01000172">
    <property type="protein sequence ID" value="OJI92626.1"/>
    <property type="molecule type" value="Genomic_DNA"/>
</dbReference>
<dbReference type="GO" id="GO:0016616">
    <property type="term" value="F:oxidoreductase activity, acting on the CH-OH group of donors, NAD or NADP as acceptor"/>
    <property type="evidence" value="ECO:0007669"/>
    <property type="project" value="TreeGrafter"/>
</dbReference>
<dbReference type="RefSeq" id="WP_072631626.1">
    <property type="nucleotide sequence ID" value="NZ_JABBAN010000283.1"/>
</dbReference>
<keyword evidence="2" id="KW-1185">Reference proteome</keyword>
<accession>A0A1L9NTH9</accession>
<protein>
    <submittedName>
        <fullName evidence="1">C-factor</fullName>
    </submittedName>
</protein>
<dbReference type="STRING" id="696762.PFRI_31110"/>
<dbReference type="InterPro" id="IPR002347">
    <property type="entry name" value="SDR_fam"/>
</dbReference>
<dbReference type="Pfam" id="PF00106">
    <property type="entry name" value="adh_short"/>
    <property type="match status" value="1"/>
</dbReference>
<comment type="caution">
    <text evidence="1">The sequence shown here is derived from an EMBL/GenBank/DDBJ whole genome shotgun (WGS) entry which is preliminary data.</text>
</comment>
<dbReference type="PRINTS" id="PR00081">
    <property type="entry name" value="GDHRDH"/>
</dbReference>
<dbReference type="PANTHER" id="PTHR45458:SF1">
    <property type="entry name" value="SHORT CHAIN DEHYDROGENASE"/>
    <property type="match status" value="1"/>
</dbReference>
<name>A0A1L9NTH9_9RHOB</name>
<sequence length="213" mass="22299">MQVILTGGNRGIGAQMTSQMRARGDTVLATSRDGSTGAVLDVTNSEQIKSFAASYEPALDLLVCNAGVYLDKGHALENGYEAQIWAETFAVNVTGVFHTIQALLPALRRSDAPKVAIIASQMGSSERAGGNAFLYRASKAAAVNLACNLAIDLKGDGIAVGAYHPGWVQTDMGGAEADIDAATSATGLIARFDKLSRDHTGVFENYDGALMPF</sequence>